<dbReference type="Proteomes" id="UP000054477">
    <property type="component" value="Unassembled WGS sequence"/>
</dbReference>
<evidence type="ECO:0000313" key="3">
    <source>
        <dbReference type="Proteomes" id="UP000054477"/>
    </source>
</evidence>
<feature type="compositionally biased region" description="Basic and acidic residues" evidence="1">
    <location>
        <begin position="42"/>
        <end position="63"/>
    </location>
</feature>
<feature type="region of interest" description="Disordered" evidence="1">
    <location>
        <begin position="1"/>
        <end position="109"/>
    </location>
</feature>
<evidence type="ECO:0000256" key="1">
    <source>
        <dbReference type="SAM" id="MobiDB-lite"/>
    </source>
</evidence>
<protein>
    <submittedName>
        <fullName evidence="2">Uncharacterized protein</fullName>
    </submittedName>
</protein>
<dbReference type="EMBL" id="KN839039">
    <property type="protein sequence ID" value="KIJ91210.1"/>
    <property type="molecule type" value="Genomic_DNA"/>
</dbReference>
<gene>
    <name evidence="2" type="ORF">K443DRAFT_14592</name>
</gene>
<dbReference type="OrthoDB" id="3109128at2759"/>
<feature type="compositionally biased region" description="Polar residues" evidence="1">
    <location>
        <begin position="12"/>
        <end position="36"/>
    </location>
</feature>
<proteinExistence type="predicted"/>
<sequence>MSEGTDHARLFASTTPGNRSASTLGSNGSQPISQGAVNPGSEVRREPIHKSSTARETRDERRARTPITSETRHGRHSRRETSGNESPRSQDECPNPDDPNGDEEPTPEAQCIEYMDDVVEDFRENKITKLKALSQMISILDFNPARTEEAKDASVEHYLRTLNEIEALTSAATKRGEHASIGL</sequence>
<evidence type="ECO:0000313" key="2">
    <source>
        <dbReference type="EMBL" id="KIJ91210.1"/>
    </source>
</evidence>
<organism evidence="2 3">
    <name type="scientific">Laccaria amethystina LaAM-08-1</name>
    <dbReference type="NCBI Taxonomy" id="1095629"/>
    <lineage>
        <taxon>Eukaryota</taxon>
        <taxon>Fungi</taxon>
        <taxon>Dikarya</taxon>
        <taxon>Basidiomycota</taxon>
        <taxon>Agaricomycotina</taxon>
        <taxon>Agaricomycetes</taxon>
        <taxon>Agaricomycetidae</taxon>
        <taxon>Agaricales</taxon>
        <taxon>Agaricineae</taxon>
        <taxon>Hydnangiaceae</taxon>
        <taxon>Laccaria</taxon>
    </lineage>
</organism>
<dbReference type="HOGENOM" id="CLU_1390461_0_0_1"/>
<name>A0A0C9WML2_9AGAR</name>
<keyword evidence="3" id="KW-1185">Reference proteome</keyword>
<dbReference type="AlphaFoldDB" id="A0A0C9WML2"/>
<reference evidence="3" key="2">
    <citation type="submission" date="2015-01" db="EMBL/GenBank/DDBJ databases">
        <title>Evolutionary Origins and Diversification of the Mycorrhizal Mutualists.</title>
        <authorList>
            <consortium name="DOE Joint Genome Institute"/>
            <consortium name="Mycorrhizal Genomics Consortium"/>
            <person name="Kohler A."/>
            <person name="Kuo A."/>
            <person name="Nagy L.G."/>
            <person name="Floudas D."/>
            <person name="Copeland A."/>
            <person name="Barry K.W."/>
            <person name="Cichocki N."/>
            <person name="Veneault-Fourrey C."/>
            <person name="LaButti K."/>
            <person name="Lindquist E.A."/>
            <person name="Lipzen A."/>
            <person name="Lundell T."/>
            <person name="Morin E."/>
            <person name="Murat C."/>
            <person name="Riley R."/>
            <person name="Ohm R."/>
            <person name="Sun H."/>
            <person name="Tunlid A."/>
            <person name="Henrissat B."/>
            <person name="Grigoriev I.V."/>
            <person name="Hibbett D.S."/>
            <person name="Martin F."/>
        </authorList>
    </citation>
    <scope>NUCLEOTIDE SEQUENCE [LARGE SCALE GENOMIC DNA]</scope>
    <source>
        <strain evidence="3">LaAM-08-1</strain>
    </source>
</reference>
<reference evidence="2 3" key="1">
    <citation type="submission" date="2014-04" db="EMBL/GenBank/DDBJ databases">
        <authorList>
            <consortium name="DOE Joint Genome Institute"/>
            <person name="Kuo A."/>
            <person name="Kohler A."/>
            <person name="Nagy L.G."/>
            <person name="Floudas D."/>
            <person name="Copeland A."/>
            <person name="Barry K.W."/>
            <person name="Cichocki N."/>
            <person name="Veneault-Fourrey C."/>
            <person name="LaButti K."/>
            <person name="Lindquist E.A."/>
            <person name="Lipzen A."/>
            <person name="Lundell T."/>
            <person name="Morin E."/>
            <person name="Murat C."/>
            <person name="Sun H."/>
            <person name="Tunlid A."/>
            <person name="Henrissat B."/>
            <person name="Grigoriev I.V."/>
            <person name="Hibbett D.S."/>
            <person name="Martin F."/>
            <person name="Nordberg H.P."/>
            <person name="Cantor M.N."/>
            <person name="Hua S.X."/>
        </authorList>
    </citation>
    <scope>NUCLEOTIDE SEQUENCE [LARGE SCALE GENOMIC DNA]</scope>
    <source>
        <strain evidence="2 3">LaAM-08-1</strain>
    </source>
</reference>
<accession>A0A0C9WML2</accession>